<evidence type="ECO:0000256" key="3">
    <source>
        <dbReference type="ARBA" id="ARBA00012663"/>
    </source>
</evidence>
<dbReference type="AlphaFoldDB" id="A0A1W1WPT6"/>
<dbReference type="InterPro" id="IPR019800">
    <property type="entry name" value="Glyco_hydro_3_AS"/>
</dbReference>
<sequence length="476" mass="53043">MTAWTTKISSQELAAQFLLPNWDKGVHWAPQQWPYAGYIFHQSDLENVAATRTMLAAIYDSYRRANQPPPLLMVTEEGGVVHRFPGIAPPPSALLTSSLGARTAYDVGRRIGQLLAMQGFNWNLAPVMDVYVPGNQVIGSRAFSDEAQQVAMIGKAWIRGHQAAGVPVTVKHFPGHGHALDDSHRGLSQGKIEMVWEHDLLPFHAVLSEAPAVMTAHVQFSEFDQHPATVSIKWITGILRQRLHYKGIVVTDALAMGAIRALYTPEDAAVRALQAGADLIDCGGHADLAASVREAVAWAIDHHILPSHILTTAQRRVRRWRQLIRSPDLWPAVDELPELEKEFRQWVFRGSSVVRGNPRDFSIALPQIWIAAKRPTQIREGRIPHKPVLYQPLNTPKLLETLDQISSHAVIVYTDNLWQSKKTAEIVKRFCQHRKVLHVAVTDPLDAELLPEASATIAVRGNPFYAVDVVRSLLRT</sequence>
<dbReference type="InterPro" id="IPR017853">
    <property type="entry name" value="GH"/>
</dbReference>
<dbReference type="GO" id="GO:0009254">
    <property type="term" value="P:peptidoglycan turnover"/>
    <property type="evidence" value="ECO:0007669"/>
    <property type="project" value="TreeGrafter"/>
</dbReference>
<gene>
    <name evidence="7" type="ORF">SAMN00768000_3765</name>
</gene>
<dbReference type="Proteomes" id="UP000192660">
    <property type="component" value="Unassembled WGS sequence"/>
</dbReference>
<organism evidence="7 8">
    <name type="scientific">Sulfobacillus thermosulfidooxidans (strain DSM 9293 / VKM B-1269 / AT-1)</name>
    <dbReference type="NCBI Taxonomy" id="929705"/>
    <lineage>
        <taxon>Bacteria</taxon>
        <taxon>Bacillati</taxon>
        <taxon>Bacillota</taxon>
        <taxon>Clostridia</taxon>
        <taxon>Eubacteriales</taxon>
        <taxon>Clostridiales Family XVII. Incertae Sedis</taxon>
        <taxon>Sulfobacillus</taxon>
    </lineage>
</organism>
<keyword evidence="8" id="KW-1185">Reference proteome</keyword>
<comment type="similarity">
    <text evidence="2">Belongs to the glycosyl hydrolase 3 family.</text>
</comment>
<dbReference type="PANTHER" id="PTHR30480">
    <property type="entry name" value="BETA-HEXOSAMINIDASE-RELATED"/>
    <property type="match status" value="1"/>
</dbReference>
<feature type="domain" description="Glycoside hydrolase family 3 N-terminal" evidence="6">
    <location>
        <begin position="43"/>
        <end position="317"/>
    </location>
</feature>
<dbReference type="InterPro" id="IPR036962">
    <property type="entry name" value="Glyco_hydro_3_N_sf"/>
</dbReference>
<dbReference type="InterPro" id="IPR001764">
    <property type="entry name" value="Glyco_hydro_3_N"/>
</dbReference>
<dbReference type="EMBL" id="FWWY01000002">
    <property type="protein sequence ID" value="SMC08222.1"/>
    <property type="molecule type" value="Genomic_DNA"/>
</dbReference>
<dbReference type="EC" id="3.2.1.52" evidence="3"/>
<dbReference type="Gene3D" id="3.20.20.300">
    <property type="entry name" value="Glycoside hydrolase, family 3, N-terminal domain"/>
    <property type="match status" value="1"/>
</dbReference>
<evidence type="ECO:0000256" key="5">
    <source>
        <dbReference type="ARBA" id="ARBA00023295"/>
    </source>
</evidence>
<evidence type="ECO:0000256" key="2">
    <source>
        <dbReference type="ARBA" id="ARBA00005336"/>
    </source>
</evidence>
<reference evidence="8" key="1">
    <citation type="submission" date="2017-04" db="EMBL/GenBank/DDBJ databases">
        <authorList>
            <person name="Varghese N."/>
            <person name="Submissions S."/>
        </authorList>
    </citation>
    <scope>NUCLEOTIDE SEQUENCE [LARGE SCALE GENOMIC DNA]</scope>
    <source>
        <strain evidence="8">DSM 9293</strain>
    </source>
</reference>
<evidence type="ECO:0000256" key="1">
    <source>
        <dbReference type="ARBA" id="ARBA00001231"/>
    </source>
</evidence>
<dbReference type="OrthoDB" id="9805821at2"/>
<dbReference type="PANTHER" id="PTHR30480:SF13">
    <property type="entry name" value="BETA-HEXOSAMINIDASE"/>
    <property type="match status" value="1"/>
</dbReference>
<dbReference type="GO" id="GO:0004563">
    <property type="term" value="F:beta-N-acetylhexosaminidase activity"/>
    <property type="evidence" value="ECO:0007669"/>
    <property type="project" value="UniProtKB-EC"/>
</dbReference>
<evidence type="ECO:0000259" key="6">
    <source>
        <dbReference type="Pfam" id="PF00933"/>
    </source>
</evidence>
<keyword evidence="4 7" id="KW-0378">Hydrolase</keyword>
<dbReference type="GO" id="GO:0005975">
    <property type="term" value="P:carbohydrate metabolic process"/>
    <property type="evidence" value="ECO:0007669"/>
    <property type="project" value="InterPro"/>
</dbReference>
<evidence type="ECO:0000313" key="8">
    <source>
        <dbReference type="Proteomes" id="UP000192660"/>
    </source>
</evidence>
<dbReference type="InterPro" id="IPR050226">
    <property type="entry name" value="NagZ_Beta-hexosaminidase"/>
</dbReference>
<dbReference type="PROSITE" id="PS00775">
    <property type="entry name" value="GLYCOSYL_HYDROL_F3"/>
    <property type="match status" value="1"/>
</dbReference>
<evidence type="ECO:0000256" key="4">
    <source>
        <dbReference type="ARBA" id="ARBA00022801"/>
    </source>
</evidence>
<dbReference type="Pfam" id="PF00933">
    <property type="entry name" value="Glyco_hydro_3"/>
    <property type="match status" value="1"/>
</dbReference>
<protein>
    <recommendedName>
        <fullName evidence="3">beta-N-acetylhexosaminidase</fullName>
        <ecNumber evidence="3">3.2.1.52</ecNumber>
    </recommendedName>
</protein>
<accession>A0A1W1WPT6</accession>
<dbReference type="SUPFAM" id="SSF51445">
    <property type="entry name" value="(Trans)glycosidases"/>
    <property type="match status" value="1"/>
</dbReference>
<comment type="catalytic activity">
    <reaction evidence="1">
        <text>Hydrolysis of terminal non-reducing N-acetyl-D-hexosamine residues in N-acetyl-beta-D-hexosaminides.</text>
        <dbReference type="EC" id="3.2.1.52"/>
    </reaction>
</comment>
<proteinExistence type="inferred from homology"/>
<dbReference type="RefSeq" id="WP_084662336.1">
    <property type="nucleotide sequence ID" value="NZ_FWWY01000002.1"/>
</dbReference>
<evidence type="ECO:0000313" key="7">
    <source>
        <dbReference type="EMBL" id="SMC08222.1"/>
    </source>
</evidence>
<keyword evidence="5" id="KW-0326">Glycosidase</keyword>
<name>A0A1W1WPT6_SULTA</name>